<reference evidence="3 4" key="1">
    <citation type="submission" date="2020-08" db="EMBL/GenBank/DDBJ databases">
        <title>Genomic Encyclopedia of Type Strains, Phase IV (KMG-IV): sequencing the most valuable type-strain genomes for metagenomic binning, comparative biology and taxonomic classification.</title>
        <authorList>
            <person name="Goeker M."/>
        </authorList>
    </citation>
    <scope>NUCLEOTIDE SEQUENCE [LARGE SCALE GENOMIC DNA]</scope>
    <source>
        <strain evidence="3 4">DSM 101465</strain>
    </source>
</reference>
<proteinExistence type="predicted"/>
<dbReference type="AlphaFoldDB" id="A0A841K5A2"/>
<gene>
    <name evidence="3" type="ORF">HNQ73_001310</name>
</gene>
<feature type="region of interest" description="Disordered" evidence="1">
    <location>
        <begin position="1"/>
        <end position="41"/>
    </location>
</feature>
<evidence type="ECO:0000259" key="2">
    <source>
        <dbReference type="Pfam" id="PF18557"/>
    </source>
</evidence>
<comment type="caution">
    <text evidence="3">The sequence shown here is derived from an EMBL/GenBank/DDBJ whole genome shotgun (WGS) entry which is preliminary data.</text>
</comment>
<keyword evidence="4" id="KW-1185">Reference proteome</keyword>
<dbReference type="RefSeq" id="WP_183333498.1">
    <property type="nucleotide sequence ID" value="NZ_BMHX01000003.1"/>
</dbReference>
<dbReference type="Pfam" id="PF18557">
    <property type="entry name" value="NepR"/>
    <property type="match status" value="1"/>
</dbReference>
<accession>A0A841K5A2</accession>
<organism evidence="3 4">
    <name type="scientific">Chelatococcus composti</name>
    <dbReference type="NCBI Taxonomy" id="1743235"/>
    <lineage>
        <taxon>Bacteria</taxon>
        <taxon>Pseudomonadati</taxon>
        <taxon>Pseudomonadota</taxon>
        <taxon>Alphaproteobacteria</taxon>
        <taxon>Hyphomicrobiales</taxon>
        <taxon>Chelatococcaceae</taxon>
        <taxon>Chelatococcus</taxon>
    </lineage>
</organism>
<protein>
    <recommendedName>
        <fullName evidence="2">Anti-sigma factor NepR domain-containing protein</fullName>
    </recommendedName>
</protein>
<dbReference type="EMBL" id="JACHEH010000003">
    <property type="protein sequence ID" value="MBB6167687.1"/>
    <property type="molecule type" value="Genomic_DNA"/>
</dbReference>
<evidence type="ECO:0000256" key="1">
    <source>
        <dbReference type="SAM" id="MobiDB-lite"/>
    </source>
</evidence>
<sequence>MGADEAAKSGRTRRQQDPATGSPLSGGRGPGRQRTLDRDIQAQIGQQLRAIYDDVLTQEVPDRFTKLLAELDARISEAAPAAEKPDKSGQER</sequence>
<feature type="domain" description="Anti-sigma factor NepR" evidence="2">
    <location>
        <begin position="41"/>
        <end position="74"/>
    </location>
</feature>
<dbReference type="InterPro" id="IPR041649">
    <property type="entry name" value="NepR"/>
</dbReference>
<name>A0A841K5A2_9HYPH</name>
<evidence type="ECO:0000313" key="3">
    <source>
        <dbReference type="EMBL" id="MBB6167687.1"/>
    </source>
</evidence>
<dbReference type="Proteomes" id="UP000588017">
    <property type="component" value="Unassembled WGS sequence"/>
</dbReference>
<evidence type="ECO:0000313" key="4">
    <source>
        <dbReference type="Proteomes" id="UP000588017"/>
    </source>
</evidence>